<organism evidence="1 2">
    <name type="scientific">Limimonas halophila</name>
    <dbReference type="NCBI Taxonomy" id="1082479"/>
    <lineage>
        <taxon>Bacteria</taxon>
        <taxon>Pseudomonadati</taxon>
        <taxon>Pseudomonadota</taxon>
        <taxon>Alphaproteobacteria</taxon>
        <taxon>Rhodospirillales</taxon>
        <taxon>Rhodovibrionaceae</taxon>
        <taxon>Limimonas</taxon>
    </lineage>
</organism>
<evidence type="ECO:0000313" key="2">
    <source>
        <dbReference type="Proteomes" id="UP000199415"/>
    </source>
</evidence>
<evidence type="ECO:0008006" key="3">
    <source>
        <dbReference type="Google" id="ProtNLM"/>
    </source>
</evidence>
<proteinExistence type="predicted"/>
<accession>A0A1G7N3M2</accession>
<dbReference type="RefSeq" id="WP_090018669.1">
    <property type="nucleotide sequence ID" value="NZ_FNCE01000002.1"/>
</dbReference>
<dbReference type="OrthoDB" id="425753at2"/>
<keyword evidence="2" id="KW-1185">Reference proteome</keyword>
<dbReference type="EMBL" id="FNCE01000002">
    <property type="protein sequence ID" value="SDF68541.1"/>
    <property type="molecule type" value="Genomic_DNA"/>
</dbReference>
<dbReference type="Proteomes" id="UP000199415">
    <property type="component" value="Unassembled WGS sequence"/>
</dbReference>
<dbReference type="PANTHER" id="PTHR34235">
    <property type="entry name" value="SLR1203 PROTEIN-RELATED"/>
    <property type="match status" value="1"/>
</dbReference>
<protein>
    <recommendedName>
        <fullName evidence="3">DUF29 domain-containing protein</fullName>
    </recommendedName>
</protein>
<dbReference type="InterPro" id="IPR002636">
    <property type="entry name" value="DUF29"/>
</dbReference>
<name>A0A1G7N3M2_9PROT</name>
<evidence type="ECO:0000313" key="1">
    <source>
        <dbReference type="EMBL" id="SDF68541.1"/>
    </source>
</evidence>
<dbReference type="Gene3D" id="1.20.1220.20">
    <property type="entry name" value="Uncharcterised protein PF01724"/>
    <property type="match status" value="1"/>
</dbReference>
<dbReference type="Pfam" id="PF01724">
    <property type="entry name" value="DUF29"/>
    <property type="match status" value="1"/>
</dbReference>
<dbReference type="AlphaFoldDB" id="A0A1G7N3M2"/>
<gene>
    <name evidence="1" type="ORF">SAMN05216241_1029</name>
</gene>
<dbReference type="STRING" id="1082479.SAMN05216241_1029"/>
<reference evidence="1 2" key="1">
    <citation type="submission" date="2016-10" db="EMBL/GenBank/DDBJ databases">
        <authorList>
            <person name="de Groot N.N."/>
        </authorList>
    </citation>
    <scope>NUCLEOTIDE SEQUENCE [LARGE SCALE GENOMIC DNA]</scope>
    <source>
        <strain evidence="1 2">DSM 25584</strain>
    </source>
</reference>
<sequence length="156" mass="17755">MPDERLYETDFYTWTQQQAERLRSLRGRNHLDTQHLADEVADLGKRELRELRAHLRQLLVHLCKLAGSPADAPRAHWIVEAREHQDQARDAYSPGLRQHVDLDALWATALTNANTLMAEHGEAGLPRDLACPFALDDLLAADFSVEAAERTVREKL</sequence>
<dbReference type="PANTHER" id="PTHR34235:SF4">
    <property type="entry name" value="SLR0291 PROTEIN"/>
    <property type="match status" value="1"/>
</dbReference>